<keyword evidence="2" id="KW-0378">Hydrolase</keyword>
<dbReference type="SMART" id="SM00474">
    <property type="entry name" value="35EXOc"/>
    <property type="match status" value="1"/>
</dbReference>
<dbReference type="Gene3D" id="3.30.420.10">
    <property type="entry name" value="Ribonuclease H-like superfamily/Ribonuclease H"/>
    <property type="match status" value="1"/>
</dbReference>
<evidence type="ECO:0000256" key="3">
    <source>
        <dbReference type="SAM" id="MobiDB-lite"/>
    </source>
</evidence>
<dbReference type="InterPro" id="IPR002562">
    <property type="entry name" value="3'-5'_exonuclease_dom"/>
</dbReference>
<feature type="compositionally biased region" description="Polar residues" evidence="3">
    <location>
        <begin position="64"/>
        <end position="74"/>
    </location>
</feature>
<evidence type="ECO:0000256" key="1">
    <source>
        <dbReference type="ARBA" id="ARBA00022722"/>
    </source>
</evidence>
<dbReference type="OrthoDB" id="1920326at2759"/>
<proteinExistence type="predicted"/>
<organism evidence="5 6">
    <name type="scientific">Sistotremastrum niveocremeum HHB9708</name>
    <dbReference type="NCBI Taxonomy" id="1314777"/>
    <lineage>
        <taxon>Eukaryota</taxon>
        <taxon>Fungi</taxon>
        <taxon>Dikarya</taxon>
        <taxon>Basidiomycota</taxon>
        <taxon>Agaricomycotina</taxon>
        <taxon>Agaricomycetes</taxon>
        <taxon>Sistotremastrales</taxon>
        <taxon>Sistotremastraceae</taxon>
        <taxon>Sertulicium</taxon>
        <taxon>Sertulicium niveocremeum</taxon>
    </lineage>
</organism>
<name>A0A164SL13_9AGAM</name>
<feature type="compositionally biased region" description="Polar residues" evidence="3">
    <location>
        <begin position="88"/>
        <end position="104"/>
    </location>
</feature>
<dbReference type="GO" id="GO:0008408">
    <property type="term" value="F:3'-5' exonuclease activity"/>
    <property type="evidence" value="ECO:0007669"/>
    <property type="project" value="InterPro"/>
</dbReference>
<dbReference type="EMBL" id="KV419414">
    <property type="protein sequence ID" value="KZS91589.1"/>
    <property type="molecule type" value="Genomic_DNA"/>
</dbReference>
<feature type="region of interest" description="Disordered" evidence="3">
    <location>
        <begin position="64"/>
        <end position="104"/>
    </location>
</feature>
<keyword evidence="1" id="KW-0540">Nuclease</keyword>
<dbReference type="PANTHER" id="PTHR13620:SF104">
    <property type="entry name" value="EXONUCLEASE 3'-5' DOMAIN-CONTAINING PROTEIN 2"/>
    <property type="match status" value="1"/>
</dbReference>
<dbReference type="SUPFAM" id="SSF53098">
    <property type="entry name" value="Ribonuclease H-like"/>
    <property type="match status" value="1"/>
</dbReference>
<dbReference type="GO" id="GO:0005737">
    <property type="term" value="C:cytoplasm"/>
    <property type="evidence" value="ECO:0007669"/>
    <property type="project" value="TreeGrafter"/>
</dbReference>
<evidence type="ECO:0000313" key="5">
    <source>
        <dbReference type="EMBL" id="KZS91589.1"/>
    </source>
</evidence>
<accession>A0A164SL13</accession>
<dbReference type="InterPro" id="IPR036397">
    <property type="entry name" value="RNaseH_sf"/>
</dbReference>
<keyword evidence="6" id="KW-1185">Reference proteome</keyword>
<dbReference type="GO" id="GO:0003676">
    <property type="term" value="F:nucleic acid binding"/>
    <property type="evidence" value="ECO:0007669"/>
    <property type="project" value="InterPro"/>
</dbReference>
<gene>
    <name evidence="5" type="ORF">SISNIDRAFT_161432</name>
</gene>
<dbReference type="InterPro" id="IPR051132">
    <property type="entry name" value="3-5_Exonuclease_domain"/>
</dbReference>
<evidence type="ECO:0000259" key="4">
    <source>
        <dbReference type="SMART" id="SM00474"/>
    </source>
</evidence>
<dbReference type="PANTHER" id="PTHR13620">
    <property type="entry name" value="3-5 EXONUCLEASE"/>
    <property type="match status" value="1"/>
</dbReference>
<evidence type="ECO:0000256" key="2">
    <source>
        <dbReference type="ARBA" id="ARBA00022801"/>
    </source>
</evidence>
<dbReference type="Proteomes" id="UP000076722">
    <property type="component" value="Unassembled WGS sequence"/>
</dbReference>
<feature type="domain" description="3'-5' exonuclease" evidence="4">
    <location>
        <begin position="129"/>
        <end position="318"/>
    </location>
</feature>
<dbReference type="GO" id="GO:0006139">
    <property type="term" value="P:nucleobase-containing compound metabolic process"/>
    <property type="evidence" value="ECO:0007669"/>
    <property type="project" value="InterPro"/>
</dbReference>
<dbReference type="InterPro" id="IPR012337">
    <property type="entry name" value="RNaseH-like_sf"/>
</dbReference>
<evidence type="ECO:0000313" key="6">
    <source>
        <dbReference type="Proteomes" id="UP000076722"/>
    </source>
</evidence>
<dbReference type="GO" id="GO:0005634">
    <property type="term" value="C:nucleus"/>
    <property type="evidence" value="ECO:0007669"/>
    <property type="project" value="TreeGrafter"/>
</dbReference>
<reference evidence="5 6" key="1">
    <citation type="journal article" date="2016" name="Mol. Biol. Evol.">
        <title>Comparative Genomics of Early-Diverging Mushroom-Forming Fungi Provides Insights into the Origins of Lignocellulose Decay Capabilities.</title>
        <authorList>
            <person name="Nagy L.G."/>
            <person name="Riley R."/>
            <person name="Tritt A."/>
            <person name="Adam C."/>
            <person name="Daum C."/>
            <person name="Floudas D."/>
            <person name="Sun H."/>
            <person name="Yadav J.S."/>
            <person name="Pangilinan J."/>
            <person name="Larsson K.H."/>
            <person name="Matsuura K."/>
            <person name="Barry K."/>
            <person name="Labutti K."/>
            <person name="Kuo R."/>
            <person name="Ohm R.A."/>
            <person name="Bhattacharya S.S."/>
            <person name="Shirouzu T."/>
            <person name="Yoshinaga Y."/>
            <person name="Martin F.M."/>
            <person name="Grigoriev I.V."/>
            <person name="Hibbett D.S."/>
        </authorList>
    </citation>
    <scope>NUCLEOTIDE SEQUENCE [LARGE SCALE GENOMIC DNA]</scope>
    <source>
        <strain evidence="5 6">HHB9708</strain>
    </source>
</reference>
<dbReference type="CDD" id="cd06141">
    <property type="entry name" value="WRN_exo"/>
    <property type="match status" value="1"/>
</dbReference>
<sequence>MNSQHAFIGFLEVVDPLYARPQSQVHSPPQAHAHIQRTTYYQHPPGFQYRDYHPHHTQLVYSPYQSPQRPMYTTPSPPRPASESPSSIHSVSTNSSDASSGGLTSPNPDNLPYFSYKSHYPYAKLVLLNTTVSTNNFLAGWYPPGRRGVIGLDIEWKPMFTKGAPLNPVALVQLADPEYVVIVQLSFMWRFDANGKKVLNMPQELARIMDDAGVIKLGVGIGDDAKKLYRDYKTNSRSLVDLSTLAKLADPTQWAKYNSRQTIGLARLTAKYLGVRLLKGKVTMSNWEAALSETQIEYAANDAAVAHAIWLSLHNLMMSMPYMPGSEAYLFDVIDGVSTYNPYQYTYQTHPDLIAHGTQNVALMNSVPALNSNPGWDSRQHVYVL</sequence>
<dbReference type="STRING" id="1314777.A0A164SL13"/>
<dbReference type="Pfam" id="PF01612">
    <property type="entry name" value="DNA_pol_A_exo1"/>
    <property type="match status" value="1"/>
</dbReference>
<dbReference type="AlphaFoldDB" id="A0A164SL13"/>
<protein>
    <submittedName>
        <fullName evidence="5">Ribonuclease H-like protein</fullName>
    </submittedName>
</protein>